<dbReference type="SUPFAM" id="SSF88713">
    <property type="entry name" value="Glycoside hydrolase/deacetylase"/>
    <property type="match status" value="1"/>
</dbReference>
<comment type="caution">
    <text evidence="10">The sequence shown here is derived from an EMBL/GenBank/DDBJ whole genome shotgun (WGS) entry which is preliminary data.</text>
</comment>
<comment type="subcellular location">
    <subcellularLocation>
        <location evidence="2">Cell membrane</location>
        <topology evidence="2">Lipid-anchor</topology>
        <topology evidence="2">GPI-anchor</topology>
    </subcellularLocation>
</comment>
<evidence type="ECO:0000256" key="6">
    <source>
        <dbReference type="ARBA" id="ARBA00022801"/>
    </source>
</evidence>
<evidence type="ECO:0000313" key="11">
    <source>
        <dbReference type="Proteomes" id="UP000325313"/>
    </source>
</evidence>
<dbReference type="Proteomes" id="UP000325313">
    <property type="component" value="Unassembled WGS sequence"/>
</dbReference>
<dbReference type="GO" id="GO:0046872">
    <property type="term" value="F:metal ion binding"/>
    <property type="evidence" value="ECO:0007669"/>
    <property type="project" value="UniProtKB-KW"/>
</dbReference>
<evidence type="ECO:0000256" key="3">
    <source>
        <dbReference type="ARBA" id="ARBA00022622"/>
    </source>
</evidence>
<keyword evidence="4" id="KW-0479">Metal-binding</keyword>
<keyword evidence="5" id="KW-0732">Signal</keyword>
<organism evidence="10 11">
    <name type="scientific">Puccinia graminis f. sp. tritici</name>
    <dbReference type="NCBI Taxonomy" id="56615"/>
    <lineage>
        <taxon>Eukaryota</taxon>
        <taxon>Fungi</taxon>
        <taxon>Dikarya</taxon>
        <taxon>Basidiomycota</taxon>
        <taxon>Pucciniomycotina</taxon>
        <taxon>Pucciniomycetes</taxon>
        <taxon>Pucciniales</taxon>
        <taxon>Pucciniaceae</taxon>
        <taxon>Puccinia</taxon>
    </lineage>
</organism>
<evidence type="ECO:0000256" key="4">
    <source>
        <dbReference type="ARBA" id="ARBA00022723"/>
    </source>
</evidence>
<evidence type="ECO:0000256" key="7">
    <source>
        <dbReference type="ARBA" id="ARBA00023277"/>
    </source>
</evidence>
<protein>
    <recommendedName>
        <fullName evidence="9">NodB homology domain-containing protein</fullName>
    </recommendedName>
</protein>
<dbReference type="InterPro" id="IPR002509">
    <property type="entry name" value="NODB_dom"/>
</dbReference>
<name>A0A5B0QYR3_PUCGR</name>
<dbReference type="AlphaFoldDB" id="A0A5B0QYR3"/>
<keyword evidence="8" id="KW-0449">Lipoprotein</keyword>
<comment type="cofactor">
    <cofactor evidence="1">
        <name>Co(2+)</name>
        <dbReference type="ChEBI" id="CHEBI:48828"/>
    </cofactor>
</comment>
<evidence type="ECO:0000256" key="2">
    <source>
        <dbReference type="ARBA" id="ARBA00004609"/>
    </source>
</evidence>
<evidence type="ECO:0000259" key="9">
    <source>
        <dbReference type="PROSITE" id="PS51677"/>
    </source>
</evidence>
<dbReference type="EMBL" id="VDEP01000250">
    <property type="protein sequence ID" value="KAA1118438.1"/>
    <property type="molecule type" value="Genomic_DNA"/>
</dbReference>
<dbReference type="CDD" id="cd10951">
    <property type="entry name" value="CE4_ClCDA_like"/>
    <property type="match status" value="1"/>
</dbReference>
<proteinExistence type="predicted"/>
<evidence type="ECO:0000256" key="1">
    <source>
        <dbReference type="ARBA" id="ARBA00001941"/>
    </source>
</evidence>
<keyword evidence="7" id="KW-0119">Carbohydrate metabolism</keyword>
<dbReference type="InterPro" id="IPR011330">
    <property type="entry name" value="Glyco_hydro/deAcase_b/a-brl"/>
</dbReference>
<dbReference type="Pfam" id="PF01522">
    <property type="entry name" value="Polysacc_deac_1"/>
    <property type="match status" value="1"/>
</dbReference>
<dbReference type="GO" id="GO:0005886">
    <property type="term" value="C:plasma membrane"/>
    <property type="evidence" value="ECO:0007669"/>
    <property type="project" value="UniProtKB-SubCell"/>
</dbReference>
<sequence>MAESSRMKSQPWLTSNAMITVVILVIVTASSLAKPRHEPGSVPNKLHTRGLTARADSVPVYTTCNTPGSFSLTFDDGPSEFSSNLDATLDNSNSKASFFINGNNFGCIYDHAGPLLDRFNNGHLIASHTWSHVHLNQGTYEQIAYQLELIENAMIKILGVKPLYFRPPYGEYNEVVLQVLRDRGYRGLILWSQDSGDSLGAPPSSSEIIESYRSYPAQTNVLNHETKSFTVNEVIPNVIPILKDRGFNLQTVPACLNLGSNPSDWYVSVQQPGSRDVSTIHAYNQLQKPQIGGAMV</sequence>
<dbReference type="PANTHER" id="PTHR46471:SF2">
    <property type="entry name" value="CHITIN DEACETYLASE-RELATED"/>
    <property type="match status" value="1"/>
</dbReference>
<keyword evidence="3" id="KW-0336">GPI-anchor</keyword>
<keyword evidence="3" id="KW-0472">Membrane</keyword>
<evidence type="ECO:0000313" key="10">
    <source>
        <dbReference type="EMBL" id="KAA1118438.1"/>
    </source>
</evidence>
<gene>
    <name evidence="10" type="ORF">PGTUg99_005042</name>
</gene>
<evidence type="ECO:0000256" key="8">
    <source>
        <dbReference type="ARBA" id="ARBA00023288"/>
    </source>
</evidence>
<reference evidence="10 11" key="1">
    <citation type="submission" date="2019-05" db="EMBL/GenBank/DDBJ databases">
        <title>Emergence of the Ug99 lineage of the wheat stem rust pathogen through somatic hybridization.</title>
        <authorList>
            <person name="Li F."/>
            <person name="Upadhyaya N.M."/>
            <person name="Sperschneider J."/>
            <person name="Matny O."/>
            <person name="Nguyen-Phuc H."/>
            <person name="Mago R."/>
            <person name="Raley C."/>
            <person name="Miller M.E."/>
            <person name="Silverstein K.A.T."/>
            <person name="Henningsen E."/>
            <person name="Hirsch C.D."/>
            <person name="Visser B."/>
            <person name="Pretorius Z.A."/>
            <person name="Steffenson B.J."/>
            <person name="Schwessinger B."/>
            <person name="Dodds P.N."/>
            <person name="Figueroa M."/>
        </authorList>
    </citation>
    <scope>NUCLEOTIDE SEQUENCE [LARGE SCALE GENOMIC DNA]</scope>
    <source>
        <strain evidence="10 11">Ug99</strain>
    </source>
</reference>
<evidence type="ECO:0000256" key="5">
    <source>
        <dbReference type="ARBA" id="ARBA00022729"/>
    </source>
</evidence>
<feature type="domain" description="NodB homology" evidence="9">
    <location>
        <begin position="68"/>
        <end position="250"/>
    </location>
</feature>
<keyword evidence="6" id="KW-0378">Hydrolase</keyword>
<keyword evidence="3" id="KW-0325">Glycoprotein</keyword>
<dbReference type="PANTHER" id="PTHR46471">
    <property type="entry name" value="CHITIN DEACETYLASE"/>
    <property type="match status" value="1"/>
</dbReference>
<dbReference type="PROSITE" id="PS51677">
    <property type="entry name" value="NODB"/>
    <property type="match status" value="1"/>
</dbReference>
<dbReference type="GO" id="GO:0005975">
    <property type="term" value="P:carbohydrate metabolic process"/>
    <property type="evidence" value="ECO:0007669"/>
    <property type="project" value="InterPro"/>
</dbReference>
<dbReference type="GO" id="GO:0098552">
    <property type="term" value="C:side of membrane"/>
    <property type="evidence" value="ECO:0007669"/>
    <property type="project" value="UniProtKB-KW"/>
</dbReference>
<dbReference type="Gene3D" id="3.20.20.370">
    <property type="entry name" value="Glycoside hydrolase/deacetylase"/>
    <property type="match status" value="1"/>
</dbReference>
<accession>A0A5B0QYR3</accession>
<dbReference type="GO" id="GO:0016810">
    <property type="term" value="F:hydrolase activity, acting on carbon-nitrogen (but not peptide) bonds"/>
    <property type="evidence" value="ECO:0007669"/>
    <property type="project" value="InterPro"/>
</dbReference>